<dbReference type="EMBL" id="LNQN01000002">
    <property type="protein sequence ID" value="KSU83164.1"/>
    <property type="molecule type" value="Genomic_DNA"/>
</dbReference>
<evidence type="ECO:0000313" key="11">
    <source>
        <dbReference type="Proteomes" id="UP000054099"/>
    </source>
</evidence>
<dbReference type="Pfam" id="PF01545">
    <property type="entry name" value="Cation_efflux"/>
    <property type="match status" value="1"/>
</dbReference>
<dbReference type="InterPro" id="IPR002524">
    <property type="entry name" value="Cation_efflux"/>
</dbReference>
<feature type="transmembrane region" description="Helical" evidence="7">
    <location>
        <begin position="14"/>
        <end position="36"/>
    </location>
</feature>
<dbReference type="AlphaFoldDB" id="A0A0V8J8G6"/>
<feature type="transmembrane region" description="Helical" evidence="7">
    <location>
        <begin position="86"/>
        <end position="107"/>
    </location>
</feature>
<evidence type="ECO:0000256" key="1">
    <source>
        <dbReference type="ARBA" id="ARBA00004141"/>
    </source>
</evidence>
<feature type="transmembrane region" description="Helical" evidence="7">
    <location>
        <begin position="113"/>
        <end position="132"/>
    </location>
</feature>
<evidence type="ECO:0000259" key="9">
    <source>
        <dbReference type="Pfam" id="PF16916"/>
    </source>
</evidence>
<keyword evidence="6 7" id="KW-0472">Membrane</keyword>
<keyword evidence="4 7" id="KW-0812">Transmembrane</keyword>
<evidence type="ECO:0000256" key="7">
    <source>
        <dbReference type="SAM" id="Phobius"/>
    </source>
</evidence>
<comment type="caution">
    <text evidence="10">The sequence shown here is derived from an EMBL/GenBank/DDBJ whole genome shotgun (WGS) entry which is preliminary data.</text>
</comment>
<keyword evidence="3" id="KW-0813">Transport</keyword>
<dbReference type="Gene3D" id="3.30.70.1350">
    <property type="entry name" value="Cation efflux protein, cytoplasmic domain"/>
    <property type="match status" value="1"/>
</dbReference>
<feature type="transmembrane region" description="Helical" evidence="7">
    <location>
        <begin position="180"/>
        <end position="199"/>
    </location>
</feature>
<proteinExistence type="inferred from homology"/>
<dbReference type="Pfam" id="PF16916">
    <property type="entry name" value="ZT_dimer"/>
    <property type="match status" value="1"/>
</dbReference>
<organism evidence="10 11">
    <name type="scientific">Fictibacillus enclensis</name>
    <dbReference type="NCBI Taxonomy" id="1017270"/>
    <lineage>
        <taxon>Bacteria</taxon>
        <taxon>Bacillati</taxon>
        <taxon>Bacillota</taxon>
        <taxon>Bacilli</taxon>
        <taxon>Bacillales</taxon>
        <taxon>Fictibacillaceae</taxon>
        <taxon>Fictibacillus</taxon>
    </lineage>
</organism>
<evidence type="ECO:0000256" key="6">
    <source>
        <dbReference type="ARBA" id="ARBA00023136"/>
    </source>
</evidence>
<evidence type="ECO:0000256" key="5">
    <source>
        <dbReference type="ARBA" id="ARBA00022989"/>
    </source>
</evidence>
<dbReference type="GO" id="GO:0008324">
    <property type="term" value="F:monoatomic cation transmembrane transporter activity"/>
    <property type="evidence" value="ECO:0007669"/>
    <property type="project" value="InterPro"/>
</dbReference>
<dbReference type="GO" id="GO:0016020">
    <property type="term" value="C:membrane"/>
    <property type="evidence" value="ECO:0007669"/>
    <property type="project" value="UniProtKB-SubCell"/>
</dbReference>
<evidence type="ECO:0000259" key="8">
    <source>
        <dbReference type="Pfam" id="PF01545"/>
    </source>
</evidence>
<dbReference type="Proteomes" id="UP000054099">
    <property type="component" value="Unassembled WGS sequence"/>
</dbReference>
<evidence type="ECO:0000256" key="2">
    <source>
        <dbReference type="ARBA" id="ARBA00008114"/>
    </source>
</evidence>
<reference evidence="10 11" key="1">
    <citation type="journal article" date="2014" name="Antonie Van Leeuwenhoek">
        <title>Fictibacillus enclensis sp. nov., isolated from marine sediment.</title>
        <authorList>
            <person name="Dastager S.G."/>
            <person name="Mawlankar R."/>
            <person name="Srinivasan K."/>
            <person name="Tang S.K."/>
            <person name="Lee J.C."/>
            <person name="Ramana V.V."/>
            <person name="Shouche Y.S."/>
        </authorList>
    </citation>
    <scope>NUCLEOTIDE SEQUENCE [LARGE SCALE GENOMIC DNA]</scope>
    <source>
        <strain evidence="10 11">NIO-1003</strain>
    </source>
</reference>
<dbReference type="PANTHER" id="PTHR43840">
    <property type="entry name" value="MITOCHONDRIAL METAL TRANSPORTER 1-RELATED"/>
    <property type="match status" value="1"/>
</dbReference>
<gene>
    <name evidence="10" type="ORF">AS030_11310</name>
</gene>
<sequence>MEIVHEREKIGKRVAWLALVSNCILTIGKVAVGLLAGSESVFADGIHSAADIVASIAVLAVVGISNKPPDEDHPFGHGKAEVLSEGFVGIILFLVSIYIVVEGILGFLGEPEAPEYIALVAALFSYVAKHLLYRNSMKLGEKYNSKAIIAIAFDHKADIVASLAAFFGVILSIIGEKYNIHYLLYGDAAASLIVAFLILRISLKLLGSSIDILMDKNIEKPVLSQYRKVVMEFPDIKRIDRMRARTHGHYIILDLRISVNFDLSIKEGHDIARNLRDELQTQFPDISEVFIHINPYFPDKE</sequence>
<evidence type="ECO:0000256" key="4">
    <source>
        <dbReference type="ARBA" id="ARBA00022692"/>
    </source>
</evidence>
<dbReference type="InterPro" id="IPR050291">
    <property type="entry name" value="CDF_Transporter"/>
</dbReference>
<evidence type="ECO:0000256" key="3">
    <source>
        <dbReference type="ARBA" id="ARBA00022448"/>
    </source>
</evidence>
<dbReference type="PANTHER" id="PTHR43840:SF15">
    <property type="entry name" value="MITOCHONDRIAL METAL TRANSPORTER 1-RELATED"/>
    <property type="match status" value="1"/>
</dbReference>
<dbReference type="FunFam" id="1.20.1510.10:FF:000006">
    <property type="entry name" value="Divalent cation efflux transporter"/>
    <property type="match status" value="1"/>
</dbReference>
<dbReference type="InterPro" id="IPR027469">
    <property type="entry name" value="Cation_efflux_TMD_sf"/>
</dbReference>
<dbReference type="SUPFAM" id="SSF160240">
    <property type="entry name" value="Cation efflux protein cytoplasmic domain-like"/>
    <property type="match status" value="1"/>
</dbReference>
<keyword evidence="11" id="KW-1185">Reference proteome</keyword>
<feature type="domain" description="Cation efflux protein transmembrane" evidence="8">
    <location>
        <begin position="16"/>
        <end position="214"/>
    </location>
</feature>
<comment type="subcellular location">
    <subcellularLocation>
        <location evidence="1">Membrane</location>
        <topology evidence="1">Multi-pass membrane protein</topology>
    </subcellularLocation>
</comment>
<dbReference type="Gene3D" id="1.20.1510.10">
    <property type="entry name" value="Cation efflux protein transmembrane domain"/>
    <property type="match status" value="1"/>
</dbReference>
<name>A0A0V8J8G6_9BACL</name>
<dbReference type="SUPFAM" id="SSF161111">
    <property type="entry name" value="Cation efflux protein transmembrane domain-like"/>
    <property type="match status" value="1"/>
</dbReference>
<protein>
    <submittedName>
        <fullName evidence="10">Transporter</fullName>
    </submittedName>
</protein>
<evidence type="ECO:0000313" key="10">
    <source>
        <dbReference type="EMBL" id="KSU83164.1"/>
    </source>
</evidence>
<feature type="transmembrane region" description="Helical" evidence="7">
    <location>
        <begin position="153"/>
        <end position="174"/>
    </location>
</feature>
<feature type="domain" description="Cation efflux protein cytoplasmic" evidence="9">
    <location>
        <begin position="223"/>
        <end position="296"/>
    </location>
</feature>
<dbReference type="NCBIfam" id="TIGR01297">
    <property type="entry name" value="CDF"/>
    <property type="match status" value="1"/>
</dbReference>
<accession>A0A0V8J8G6</accession>
<dbReference type="OrthoDB" id="9806522at2"/>
<comment type="similarity">
    <text evidence="2">Belongs to the cation diffusion facilitator (CDF) transporter (TC 2.A.4) family.</text>
</comment>
<dbReference type="InterPro" id="IPR058533">
    <property type="entry name" value="Cation_efflux_TM"/>
</dbReference>
<dbReference type="InterPro" id="IPR036837">
    <property type="entry name" value="Cation_efflux_CTD_sf"/>
</dbReference>
<keyword evidence="5 7" id="KW-1133">Transmembrane helix</keyword>
<dbReference type="InterPro" id="IPR027470">
    <property type="entry name" value="Cation_efflux_CTD"/>
</dbReference>